<sequence length="148" mass="17360">MYEYIVHNDASGDIREAVRKHQATGLKLFKAVQQLMEDQDALDRITQSDWGGSPNWPRPKSARFNTGPWGEAQAAQMNLWRLRFFDEDLLGYRLIHAYFPAHNRYVLLGAVEKAEWGVILDERFNYELKHPTSQRIARAYHLLLEESW</sequence>
<name>A0A7X3F176_9PSED</name>
<gene>
    <name evidence="1" type="ORF">F9Z43_08935</name>
</gene>
<protein>
    <submittedName>
        <fullName evidence="1">Uncharacterized protein</fullName>
    </submittedName>
</protein>
<dbReference type="RefSeq" id="WP_049276178.1">
    <property type="nucleotide sequence ID" value="NZ_JBFUNT010000002.1"/>
</dbReference>
<proteinExistence type="predicted"/>
<evidence type="ECO:0000313" key="2">
    <source>
        <dbReference type="Proteomes" id="UP000440965"/>
    </source>
</evidence>
<comment type="caution">
    <text evidence="1">The sequence shown here is derived from an EMBL/GenBank/DDBJ whole genome shotgun (WGS) entry which is preliminary data.</text>
</comment>
<reference evidence="1 2" key="1">
    <citation type="submission" date="2019-10" db="EMBL/GenBank/DDBJ databases">
        <title>XDR Pseudomonas monteilii producing IMP-16 from LCR.</title>
        <authorList>
            <person name="Ballaben A."/>
            <person name="Doi Y."/>
        </authorList>
    </citation>
    <scope>NUCLEOTIDE SEQUENCE [LARGE SCALE GENOMIC DNA]</scope>
    <source>
        <strain evidence="1 2">597/14</strain>
    </source>
</reference>
<dbReference type="EMBL" id="WEIK01000006">
    <property type="protein sequence ID" value="MVF49441.1"/>
    <property type="molecule type" value="Genomic_DNA"/>
</dbReference>
<organism evidence="1 2">
    <name type="scientific">Pseudomonas monteilii</name>
    <dbReference type="NCBI Taxonomy" id="76759"/>
    <lineage>
        <taxon>Bacteria</taxon>
        <taxon>Pseudomonadati</taxon>
        <taxon>Pseudomonadota</taxon>
        <taxon>Gammaproteobacteria</taxon>
        <taxon>Pseudomonadales</taxon>
        <taxon>Pseudomonadaceae</taxon>
        <taxon>Pseudomonas</taxon>
    </lineage>
</organism>
<dbReference type="AlphaFoldDB" id="A0A7X3F176"/>
<evidence type="ECO:0000313" key="1">
    <source>
        <dbReference type="EMBL" id="MVF49441.1"/>
    </source>
</evidence>
<accession>A0A7X3F176</accession>
<dbReference type="Proteomes" id="UP000440965">
    <property type="component" value="Unassembled WGS sequence"/>
</dbReference>